<reference evidence="3" key="2">
    <citation type="submission" date="2020-09" db="EMBL/GenBank/DDBJ databases">
        <authorList>
            <person name="Sun Q."/>
            <person name="Zhou Y."/>
        </authorList>
    </citation>
    <scope>NUCLEOTIDE SEQUENCE</scope>
    <source>
        <strain evidence="3">CGMCC 4.7308</strain>
    </source>
</reference>
<proteinExistence type="predicted"/>
<comment type="caution">
    <text evidence="3">The sequence shown here is derived from an EMBL/GenBank/DDBJ whole genome shotgun (WGS) entry which is preliminary data.</text>
</comment>
<feature type="region of interest" description="Disordered" evidence="1">
    <location>
        <begin position="46"/>
        <end position="84"/>
    </location>
</feature>
<keyword evidence="2" id="KW-0812">Transmembrane</keyword>
<name>A0A917SV46_9ACTN</name>
<keyword evidence="2" id="KW-1133">Transmembrane helix</keyword>
<dbReference type="EMBL" id="BMNA01000003">
    <property type="protein sequence ID" value="GGL99280.1"/>
    <property type="molecule type" value="Genomic_DNA"/>
</dbReference>
<protein>
    <submittedName>
        <fullName evidence="3">Uncharacterized protein</fullName>
    </submittedName>
</protein>
<evidence type="ECO:0000313" key="4">
    <source>
        <dbReference type="Proteomes" id="UP000655208"/>
    </source>
</evidence>
<dbReference type="Proteomes" id="UP000655208">
    <property type="component" value="Unassembled WGS sequence"/>
</dbReference>
<evidence type="ECO:0000256" key="2">
    <source>
        <dbReference type="SAM" id="Phobius"/>
    </source>
</evidence>
<keyword evidence="4" id="KW-1185">Reference proteome</keyword>
<feature type="region of interest" description="Disordered" evidence="1">
    <location>
        <begin position="141"/>
        <end position="183"/>
    </location>
</feature>
<reference evidence="3" key="1">
    <citation type="journal article" date="2014" name="Int. J. Syst. Evol. Microbiol.">
        <title>Complete genome sequence of Corynebacterium casei LMG S-19264T (=DSM 44701T), isolated from a smear-ripened cheese.</title>
        <authorList>
            <consortium name="US DOE Joint Genome Institute (JGI-PGF)"/>
            <person name="Walter F."/>
            <person name="Albersmeier A."/>
            <person name="Kalinowski J."/>
            <person name="Ruckert C."/>
        </authorList>
    </citation>
    <scope>NUCLEOTIDE SEQUENCE</scope>
    <source>
        <strain evidence="3">CGMCC 4.7308</strain>
    </source>
</reference>
<dbReference type="AlphaFoldDB" id="A0A917SV46"/>
<evidence type="ECO:0000256" key="1">
    <source>
        <dbReference type="SAM" id="MobiDB-lite"/>
    </source>
</evidence>
<feature type="transmembrane region" description="Helical" evidence="2">
    <location>
        <begin position="6"/>
        <end position="29"/>
    </location>
</feature>
<evidence type="ECO:0000313" key="3">
    <source>
        <dbReference type="EMBL" id="GGL99280.1"/>
    </source>
</evidence>
<gene>
    <name evidence="3" type="ORF">GCM10011594_19080</name>
</gene>
<feature type="region of interest" description="Disordered" evidence="1">
    <location>
        <begin position="99"/>
        <end position="119"/>
    </location>
</feature>
<feature type="compositionally biased region" description="Acidic residues" evidence="1">
    <location>
        <begin position="52"/>
        <end position="84"/>
    </location>
</feature>
<sequence>MNWVYWVVMVMFGYLAWNASASALVMSGLSVNAIFSSMVSVGTAVGTAGAPDEADPDPDEPAEPLEAEPDPDAESDPDADPVAEDDPALLVLDAVVADDELPPDPGVRPPQAATSAASAAIATTRAGRCILPIAASVRREGARTSLRRHVSAEESSAGGRRQEPVRSKACVDDKVRRSRSPRQRLPRNVILRVASDRFRFGGPGDILRRWRHGGTCAVCCPPPTSARSTAAGCCSR</sequence>
<accession>A0A917SV46</accession>
<feature type="compositionally biased region" description="Basic and acidic residues" evidence="1">
    <location>
        <begin position="160"/>
        <end position="175"/>
    </location>
</feature>
<keyword evidence="2" id="KW-0472">Membrane</keyword>
<organism evidence="3 4">
    <name type="scientific">Nakamurella endophytica</name>
    <dbReference type="NCBI Taxonomy" id="1748367"/>
    <lineage>
        <taxon>Bacteria</taxon>
        <taxon>Bacillati</taxon>
        <taxon>Actinomycetota</taxon>
        <taxon>Actinomycetes</taxon>
        <taxon>Nakamurellales</taxon>
        <taxon>Nakamurellaceae</taxon>
        <taxon>Nakamurella</taxon>
    </lineage>
</organism>